<reference evidence="1 2" key="1">
    <citation type="submission" date="2017-06" db="EMBL/GenBank/DDBJ databases">
        <authorList>
            <person name="Varghese N."/>
            <person name="Submissions S."/>
        </authorList>
    </citation>
    <scope>NUCLEOTIDE SEQUENCE [LARGE SCALE GENOMIC DNA]</scope>
    <source>
        <strain evidence="1 2">DSM 26989</strain>
    </source>
</reference>
<gene>
    <name evidence="1" type="ORF">SAMN06265364_12429</name>
</gene>
<dbReference type="Proteomes" id="UP000198427">
    <property type="component" value="Unassembled WGS sequence"/>
</dbReference>
<proteinExistence type="predicted"/>
<accession>A0A2K9HFL3</accession>
<organism evidence="1 2">
    <name type="scientific">Prevotella jejuni</name>
    <dbReference type="NCBI Taxonomy" id="1177574"/>
    <lineage>
        <taxon>Bacteria</taxon>
        <taxon>Pseudomonadati</taxon>
        <taxon>Bacteroidota</taxon>
        <taxon>Bacteroidia</taxon>
        <taxon>Bacteroidales</taxon>
        <taxon>Prevotellaceae</taxon>
        <taxon>Prevotella</taxon>
    </lineage>
</organism>
<dbReference type="GeneID" id="94028452"/>
<keyword evidence="2" id="KW-1185">Reference proteome</keyword>
<protein>
    <submittedName>
        <fullName evidence="1">Uncharacterized protein</fullName>
    </submittedName>
</protein>
<dbReference type="AlphaFoldDB" id="A0A2K9HFL3"/>
<dbReference type="RefSeq" id="WP_089366712.1">
    <property type="nucleotide sequence ID" value="NZ_CAUTGU010000015.1"/>
</dbReference>
<dbReference type="EMBL" id="FZNZ01000024">
    <property type="protein sequence ID" value="SNR97209.1"/>
    <property type="molecule type" value="Genomic_DNA"/>
</dbReference>
<dbReference type="KEGG" id="pje:CRM71_03255"/>
<name>A0A2K9HFL3_9BACT</name>
<sequence>MTKFDLDRFGKVMSRLLVISQRKRSVIFITFLIIFLVLAKFTTPMFSGKSMDDIGYKSFVSEVVDFIGIFSPIVFFVLGTFFIQDLEGRQQRINELMLPATNLEKFVARVLLVAVIYPLTICASFIVADGLQLLISMLIAPEESFSMVVAYFDSNSSIGDSLLWDKVLSTLMSYSIAIFGGLLFRKLAWLKTTVSYLTVIILSIIGFFLLKIFLYESTDYEVVFIKNPYASMISIGVSLLMFWSSYKIYTRLQVINNRWRNI</sequence>
<evidence type="ECO:0000313" key="1">
    <source>
        <dbReference type="EMBL" id="SNR97209.1"/>
    </source>
</evidence>
<evidence type="ECO:0000313" key="2">
    <source>
        <dbReference type="Proteomes" id="UP000198427"/>
    </source>
</evidence>
<dbReference type="OrthoDB" id="1077176at2"/>
<comment type="caution">
    <text evidence="1">The sequence shown here is derived from an EMBL/GenBank/DDBJ whole genome shotgun (WGS) entry which is preliminary data.</text>
</comment>